<feature type="region of interest" description="Disordered" evidence="2">
    <location>
        <begin position="158"/>
        <end position="178"/>
    </location>
</feature>
<dbReference type="InterPro" id="IPR013761">
    <property type="entry name" value="SAM/pointed_sf"/>
</dbReference>
<evidence type="ECO:0000313" key="4">
    <source>
        <dbReference type="EMBL" id="KAK7070985.1"/>
    </source>
</evidence>
<comment type="similarity">
    <text evidence="1">Belongs to the ETS family.</text>
</comment>
<sequence length="277" mass="31375">MDVQQWLYSVCTHYNLDNRRVQNFHGINGATLLQMSQRDFHNYDPSNATFFYSELCRLYQEGNFTNVSQCSTAPDMGHYFDTSNDLWSAEGGANSYASCSAFPEGALSPDPIPDLDHLFLEEPTTSWSPISPATSSHPVCPSTSTHFSAYLTTTSECETSQQARHPSQHSRKQRSQTGPKLPEFLWSLLNDSNCNPSIIRWENQEEFCFRLINQHEVAKRWASWKSYMLYGVVGLVQHIICTLTGDTNYATSTTRRSVSIPFIVNFSIVLLLNKDDG</sequence>
<dbReference type="AlphaFoldDB" id="A0AAN8X2Q2"/>
<protein>
    <recommendedName>
        <fullName evidence="3">PNT domain-containing protein</fullName>
    </recommendedName>
</protein>
<evidence type="ECO:0000313" key="5">
    <source>
        <dbReference type="Proteomes" id="UP001381693"/>
    </source>
</evidence>
<evidence type="ECO:0000256" key="2">
    <source>
        <dbReference type="SAM" id="MobiDB-lite"/>
    </source>
</evidence>
<dbReference type="PROSITE" id="PS51433">
    <property type="entry name" value="PNT"/>
    <property type="match status" value="1"/>
</dbReference>
<feature type="domain" description="PNT" evidence="3">
    <location>
        <begin position="1"/>
        <end position="62"/>
    </location>
</feature>
<dbReference type="InterPro" id="IPR036388">
    <property type="entry name" value="WH-like_DNA-bd_sf"/>
</dbReference>
<dbReference type="InterPro" id="IPR003118">
    <property type="entry name" value="Pointed_dom"/>
</dbReference>
<evidence type="ECO:0000259" key="3">
    <source>
        <dbReference type="PROSITE" id="PS51433"/>
    </source>
</evidence>
<dbReference type="InterPro" id="IPR036390">
    <property type="entry name" value="WH_DNA-bd_sf"/>
</dbReference>
<gene>
    <name evidence="4" type="ORF">SK128_007859</name>
</gene>
<dbReference type="EMBL" id="JAXCGZ010015178">
    <property type="protein sequence ID" value="KAK7070985.1"/>
    <property type="molecule type" value="Genomic_DNA"/>
</dbReference>
<dbReference type="GO" id="GO:0003700">
    <property type="term" value="F:DNA-binding transcription factor activity"/>
    <property type="evidence" value="ECO:0007669"/>
    <property type="project" value="InterPro"/>
</dbReference>
<comment type="caution">
    <text evidence="4">The sequence shown here is derived from an EMBL/GenBank/DDBJ whole genome shotgun (WGS) entry which is preliminary data.</text>
</comment>
<evidence type="ECO:0000256" key="1">
    <source>
        <dbReference type="ARBA" id="ARBA00005562"/>
    </source>
</evidence>
<reference evidence="4 5" key="1">
    <citation type="submission" date="2023-11" db="EMBL/GenBank/DDBJ databases">
        <title>Halocaridina rubra genome assembly.</title>
        <authorList>
            <person name="Smith C."/>
        </authorList>
    </citation>
    <scope>NUCLEOTIDE SEQUENCE [LARGE SCALE GENOMIC DNA]</scope>
    <source>
        <strain evidence="4">EP-1</strain>
        <tissue evidence="4">Whole</tissue>
    </source>
</reference>
<dbReference type="Proteomes" id="UP001381693">
    <property type="component" value="Unassembled WGS sequence"/>
</dbReference>
<dbReference type="SUPFAM" id="SSF47769">
    <property type="entry name" value="SAM/Pointed domain"/>
    <property type="match status" value="1"/>
</dbReference>
<dbReference type="Gene3D" id="1.10.150.50">
    <property type="entry name" value="Transcription Factor, Ets-1"/>
    <property type="match status" value="1"/>
</dbReference>
<name>A0AAN8X2Q2_HALRR</name>
<dbReference type="SMART" id="SM00413">
    <property type="entry name" value="ETS"/>
    <property type="match status" value="1"/>
</dbReference>
<proteinExistence type="inferred from homology"/>
<accession>A0AAN8X2Q2</accession>
<dbReference type="GO" id="GO:0043565">
    <property type="term" value="F:sequence-specific DNA binding"/>
    <property type="evidence" value="ECO:0007669"/>
    <property type="project" value="InterPro"/>
</dbReference>
<dbReference type="Pfam" id="PF02198">
    <property type="entry name" value="SAM_PNT"/>
    <property type="match status" value="1"/>
</dbReference>
<dbReference type="InterPro" id="IPR000418">
    <property type="entry name" value="Ets_dom"/>
</dbReference>
<organism evidence="4 5">
    <name type="scientific">Halocaridina rubra</name>
    <name type="common">Hawaiian red shrimp</name>
    <dbReference type="NCBI Taxonomy" id="373956"/>
    <lineage>
        <taxon>Eukaryota</taxon>
        <taxon>Metazoa</taxon>
        <taxon>Ecdysozoa</taxon>
        <taxon>Arthropoda</taxon>
        <taxon>Crustacea</taxon>
        <taxon>Multicrustacea</taxon>
        <taxon>Malacostraca</taxon>
        <taxon>Eumalacostraca</taxon>
        <taxon>Eucarida</taxon>
        <taxon>Decapoda</taxon>
        <taxon>Pleocyemata</taxon>
        <taxon>Caridea</taxon>
        <taxon>Atyoidea</taxon>
        <taxon>Atyidae</taxon>
        <taxon>Halocaridina</taxon>
    </lineage>
</organism>
<dbReference type="Gene3D" id="1.10.10.10">
    <property type="entry name" value="Winged helix-like DNA-binding domain superfamily/Winged helix DNA-binding domain"/>
    <property type="match status" value="1"/>
</dbReference>
<dbReference type="SUPFAM" id="SSF46785">
    <property type="entry name" value="Winged helix' DNA-binding domain"/>
    <property type="match status" value="1"/>
</dbReference>
<keyword evidence="5" id="KW-1185">Reference proteome</keyword>
<dbReference type="Pfam" id="PF00178">
    <property type="entry name" value="Ets"/>
    <property type="match status" value="1"/>
</dbReference>